<feature type="transmembrane region" description="Helical" evidence="6">
    <location>
        <begin position="723"/>
        <end position="742"/>
    </location>
</feature>
<evidence type="ECO:0000256" key="6">
    <source>
        <dbReference type="SAM" id="Phobius"/>
    </source>
</evidence>
<keyword evidence="3 6" id="KW-0812">Transmembrane</keyword>
<feature type="domain" description="MacB-like periplasmic core" evidence="8">
    <location>
        <begin position="20"/>
        <end position="236"/>
    </location>
</feature>
<dbReference type="EMBL" id="FNTB01000001">
    <property type="protein sequence ID" value="SEB53508.1"/>
    <property type="molecule type" value="Genomic_DNA"/>
</dbReference>
<dbReference type="AlphaFoldDB" id="A0A1H4K5Z8"/>
<dbReference type="GO" id="GO:0022857">
    <property type="term" value="F:transmembrane transporter activity"/>
    <property type="evidence" value="ECO:0007669"/>
    <property type="project" value="TreeGrafter"/>
</dbReference>
<feature type="transmembrane region" description="Helical" evidence="6">
    <location>
        <begin position="21"/>
        <end position="45"/>
    </location>
</feature>
<dbReference type="Proteomes" id="UP000183038">
    <property type="component" value="Unassembled WGS sequence"/>
</dbReference>
<feature type="transmembrane region" description="Helical" evidence="6">
    <location>
        <begin position="674"/>
        <end position="695"/>
    </location>
</feature>
<evidence type="ECO:0000256" key="1">
    <source>
        <dbReference type="ARBA" id="ARBA00004651"/>
    </source>
</evidence>
<name>A0A1H4K5Z8_9FLAO</name>
<dbReference type="Pfam" id="PF02687">
    <property type="entry name" value="FtsX"/>
    <property type="match status" value="2"/>
</dbReference>
<evidence type="ECO:0000256" key="2">
    <source>
        <dbReference type="ARBA" id="ARBA00022475"/>
    </source>
</evidence>
<accession>A0A1H4K5Z8</accession>
<dbReference type="InterPro" id="IPR025857">
    <property type="entry name" value="MacB_PCD"/>
</dbReference>
<gene>
    <name evidence="9" type="ORF">SAMN05192540_0752</name>
</gene>
<dbReference type="RefSeq" id="WP_074670209.1">
    <property type="nucleotide sequence ID" value="NZ_FNTB01000001.1"/>
</dbReference>
<feature type="transmembrane region" description="Helical" evidence="6">
    <location>
        <begin position="413"/>
        <end position="436"/>
    </location>
</feature>
<evidence type="ECO:0000313" key="10">
    <source>
        <dbReference type="Proteomes" id="UP000183038"/>
    </source>
</evidence>
<protein>
    <submittedName>
        <fullName evidence="9">Putative ABC transport system permease protein</fullName>
    </submittedName>
</protein>
<dbReference type="GO" id="GO:0005886">
    <property type="term" value="C:plasma membrane"/>
    <property type="evidence" value="ECO:0007669"/>
    <property type="project" value="UniProtKB-SubCell"/>
</dbReference>
<keyword evidence="5 6" id="KW-0472">Membrane</keyword>
<feature type="transmembrane region" description="Helical" evidence="6">
    <location>
        <begin position="269"/>
        <end position="290"/>
    </location>
</feature>
<evidence type="ECO:0000259" key="7">
    <source>
        <dbReference type="Pfam" id="PF02687"/>
    </source>
</evidence>
<evidence type="ECO:0000313" key="9">
    <source>
        <dbReference type="EMBL" id="SEB53508.1"/>
    </source>
</evidence>
<dbReference type="OrthoDB" id="8740261at2"/>
<organism evidence="9 10">
    <name type="scientific">Maribacter dokdonensis</name>
    <dbReference type="NCBI Taxonomy" id="320912"/>
    <lineage>
        <taxon>Bacteria</taxon>
        <taxon>Pseudomonadati</taxon>
        <taxon>Bacteroidota</taxon>
        <taxon>Flavobacteriia</taxon>
        <taxon>Flavobacteriales</taxon>
        <taxon>Flavobacteriaceae</taxon>
        <taxon>Maribacter</taxon>
    </lineage>
</organism>
<feature type="transmembrane region" description="Helical" evidence="6">
    <location>
        <begin position="327"/>
        <end position="347"/>
    </location>
</feature>
<reference evidence="9 10" key="1">
    <citation type="submission" date="2016-10" db="EMBL/GenBank/DDBJ databases">
        <authorList>
            <person name="de Groot N.N."/>
        </authorList>
    </citation>
    <scope>NUCLEOTIDE SEQUENCE [LARGE SCALE GENOMIC DNA]</scope>
    <source>
        <strain evidence="9 10">MAR_2009_71</strain>
    </source>
</reference>
<evidence type="ECO:0000256" key="3">
    <source>
        <dbReference type="ARBA" id="ARBA00022692"/>
    </source>
</evidence>
<comment type="subcellular location">
    <subcellularLocation>
        <location evidence="1">Cell membrane</location>
        <topology evidence="1">Multi-pass membrane protein</topology>
    </subcellularLocation>
</comment>
<dbReference type="InterPro" id="IPR003838">
    <property type="entry name" value="ABC3_permease_C"/>
</dbReference>
<dbReference type="Pfam" id="PF12704">
    <property type="entry name" value="MacB_PCD"/>
    <property type="match status" value="1"/>
</dbReference>
<dbReference type="PANTHER" id="PTHR30572:SF18">
    <property type="entry name" value="ABC-TYPE MACROLIDE FAMILY EXPORT SYSTEM PERMEASE COMPONENT 2"/>
    <property type="match status" value="1"/>
</dbReference>
<keyword evidence="4 6" id="KW-1133">Transmembrane helix</keyword>
<feature type="transmembrane region" description="Helical" evidence="6">
    <location>
        <begin position="367"/>
        <end position="393"/>
    </location>
</feature>
<evidence type="ECO:0000259" key="8">
    <source>
        <dbReference type="Pfam" id="PF12704"/>
    </source>
</evidence>
<feature type="domain" description="ABC3 transporter permease C-terminal" evidence="7">
    <location>
        <begin position="674"/>
        <end position="787"/>
    </location>
</feature>
<feature type="transmembrane region" description="Helical" evidence="6">
    <location>
        <begin position="757"/>
        <end position="780"/>
    </location>
</feature>
<feature type="domain" description="ABC3 transporter permease C-terminal" evidence="7">
    <location>
        <begin position="277"/>
        <end position="396"/>
    </location>
</feature>
<evidence type="ECO:0000256" key="4">
    <source>
        <dbReference type="ARBA" id="ARBA00022989"/>
    </source>
</evidence>
<proteinExistence type="predicted"/>
<dbReference type="PANTHER" id="PTHR30572">
    <property type="entry name" value="MEMBRANE COMPONENT OF TRANSPORTER-RELATED"/>
    <property type="match status" value="1"/>
</dbReference>
<dbReference type="InterPro" id="IPR050250">
    <property type="entry name" value="Macrolide_Exporter_MacB"/>
</dbReference>
<evidence type="ECO:0000256" key="5">
    <source>
        <dbReference type="ARBA" id="ARBA00023136"/>
    </source>
</evidence>
<keyword evidence="2" id="KW-1003">Cell membrane</keyword>
<sequence>MLRNHLKLSFRNLWKNRLLSSLNLLGLSIGVGGVLTLMFSVYAYYVADNMIPDQEHIYYLKTHLADGNDYNEAVYPLLDKIKSTSPEVVAGTHLHGWGNIWLEEGDNEFQKTTTYADPEFFDVFALPLKYGNHSSALNEKYSIVLTDKVSKQLFGQENPVGKNIIAADTLSLTITGVLEPISPYSSFRLDVLMPNTLLKDNIAFKNQNNWDSSFSPVFMKLRPDANIQQFEDRVGQLVKENYEDPTVISRMEVIPHNNVRIDSIPVVEIIIAGNIATSIFVLLLVLVNLLNLNTSTMYRRTKEIAVRKILGGGKKGVITQFCLENGILVLLSILISGGLFFGFLLPKMNDIFGAEFGEINFSLANDYPVVIGAILLGVLVTLIVGVLPTLRFISLPVSQGIKGKIDSAKGSFILRNTFIIIQFSIAILFICVAVILNSQISFMKKADLGFEREHVIVGNIDLDFKDLDAAKSSFKALLNDLEANPYVTNVATSQAIPSDYYFNYTRFYDANTDRDVRLRRSFTDAGYLSTLKIPIVKGRNFSKEMDGVEERPVIINRTAMAAFGWTTIEGKRLKFKKDDFIGNPVVGVMEDFHYQDLQNAVEPLVHYYRSEDDLDKHRYLTVRVVDGKEKEVKDMIASAFSKIDSRKNYSQNDLSEKVSGQYRLMDGMLKTVNVVALLTIFISCLGMFGLISFMAKRRIKEIGIRKVLGASVLKIVVLLSKDYMILVGIAAFVAFPVAWYMMNAWLGGFAYSISIQWWMFALAGCIALCITAFTLGAQAIKAARANPVKSLRTE</sequence>